<dbReference type="EMBL" id="OD020278">
    <property type="protein sequence ID" value="CAD7419211.1"/>
    <property type="molecule type" value="Genomic_DNA"/>
</dbReference>
<accession>A0A7R9DT26</accession>
<name>A0A7R9DT26_TIMPO</name>
<proteinExistence type="predicted"/>
<protein>
    <submittedName>
        <fullName evidence="1">Uncharacterized protein</fullName>
    </submittedName>
</protein>
<gene>
    <name evidence="1" type="ORF">TPSB3V08_LOCUS12842</name>
</gene>
<evidence type="ECO:0000313" key="1">
    <source>
        <dbReference type="EMBL" id="CAD7419211.1"/>
    </source>
</evidence>
<dbReference type="AlphaFoldDB" id="A0A7R9DT26"/>
<sequence>MQLSLVAPLYTFCSSARVGGSYCC</sequence>
<reference evidence="1" key="1">
    <citation type="submission" date="2020-11" db="EMBL/GenBank/DDBJ databases">
        <authorList>
            <person name="Tran Van P."/>
        </authorList>
    </citation>
    <scope>NUCLEOTIDE SEQUENCE</scope>
</reference>
<organism evidence="1">
    <name type="scientific">Timema poppense</name>
    <name type="common">Walking stick</name>
    <dbReference type="NCBI Taxonomy" id="170557"/>
    <lineage>
        <taxon>Eukaryota</taxon>
        <taxon>Metazoa</taxon>
        <taxon>Ecdysozoa</taxon>
        <taxon>Arthropoda</taxon>
        <taxon>Hexapoda</taxon>
        <taxon>Insecta</taxon>
        <taxon>Pterygota</taxon>
        <taxon>Neoptera</taxon>
        <taxon>Polyneoptera</taxon>
        <taxon>Phasmatodea</taxon>
        <taxon>Timematodea</taxon>
        <taxon>Timematoidea</taxon>
        <taxon>Timematidae</taxon>
        <taxon>Timema</taxon>
    </lineage>
</organism>